<dbReference type="AlphaFoldDB" id="A0A8T3VBN6"/>
<proteinExistence type="predicted"/>
<sequence length="102" mass="12072">MLCNISISTVNNNLSTFHKTNYNVNLFYPFIDRLMLFDTDTDFLHDEFSIILTKEDLDSINTEDTKKEDINFLNELKSLFSNCDYIEIDGRFRRFIKVGELN</sequence>
<dbReference type="RefSeq" id="WP_303736218.1">
    <property type="nucleotide sequence ID" value="NZ_SUTE01000018.1"/>
</dbReference>
<name>A0A8T3VBN6_9EURY</name>
<organism evidence="1 2">
    <name type="scientific">Methanobrevibacter millerae</name>
    <dbReference type="NCBI Taxonomy" id="230361"/>
    <lineage>
        <taxon>Archaea</taxon>
        <taxon>Methanobacteriati</taxon>
        <taxon>Methanobacteriota</taxon>
        <taxon>Methanomada group</taxon>
        <taxon>Methanobacteria</taxon>
        <taxon>Methanobacteriales</taxon>
        <taxon>Methanobacteriaceae</taxon>
        <taxon>Methanobrevibacter</taxon>
    </lineage>
</organism>
<accession>A0A8T3VBN6</accession>
<dbReference type="EMBL" id="SUTE01000018">
    <property type="protein sequence ID" value="MBE6504572.1"/>
    <property type="molecule type" value="Genomic_DNA"/>
</dbReference>
<dbReference type="Proteomes" id="UP000762703">
    <property type="component" value="Unassembled WGS sequence"/>
</dbReference>
<gene>
    <name evidence="1" type="ORF">E7Z73_02340</name>
</gene>
<evidence type="ECO:0000313" key="1">
    <source>
        <dbReference type="EMBL" id="MBE6504572.1"/>
    </source>
</evidence>
<reference evidence="1" key="1">
    <citation type="submission" date="2019-04" db="EMBL/GenBank/DDBJ databases">
        <title>Evolution of Biomass-Degrading Anaerobic Consortia Revealed by Metagenomics.</title>
        <authorList>
            <person name="Peng X."/>
        </authorList>
    </citation>
    <scope>NUCLEOTIDE SEQUENCE</scope>
    <source>
        <strain evidence="1">SIG12</strain>
    </source>
</reference>
<comment type="caution">
    <text evidence="1">The sequence shown here is derived from an EMBL/GenBank/DDBJ whole genome shotgun (WGS) entry which is preliminary data.</text>
</comment>
<evidence type="ECO:0000313" key="2">
    <source>
        <dbReference type="Proteomes" id="UP000762703"/>
    </source>
</evidence>
<protein>
    <submittedName>
        <fullName evidence="1">Uncharacterized protein</fullName>
    </submittedName>
</protein>